<dbReference type="PANTHER" id="PTHR33144">
    <property type="entry name" value="OS10G0409366 PROTEIN-RELATED"/>
    <property type="match status" value="1"/>
</dbReference>
<dbReference type="PANTHER" id="PTHR33144:SF46">
    <property type="entry name" value="OS04G0610000 PROTEIN"/>
    <property type="match status" value="1"/>
</dbReference>
<name>A0AAN8VLL1_9MAGN</name>
<feature type="compositionally biased region" description="Polar residues" evidence="1">
    <location>
        <begin position="12"/>
        <end position="25"/>
    </location>
</feature>
<accession>A0AAN8VLL1</accession>
<evidence type="ECO:0000256" key="1">
    <source>
        <dbReference type="SAM" id="MobiDB-lite"/>
    </source>
</evidence>
<evidence type="ECO:0000313" key="3">
    <source>
        <dbReference type="Proteomes" id="UP001370490"/>
    </source>
</evidence>
<dbReference type="Pfam" id="PF03004">
    <property type="entry name" value="Transposase_24"/>
    <property type="match status" value="1"/>
</dbReference>
<feature type="region of interest" description="Disordered" evidence="1">
    <location>
        <begin position="1"/>
        <end position="54"/>
    </location>
</feature>
<dbReference type="EMBL" id="JBAMMX010000007">
    <property type="protein sequence ID" value="KAK6936290.1"/>
    <property type="molecule type" value="Genomic_DNA"/>
</dbReference>
<dbReference type="AlphaFoldDB" id="A0AAN8VLL1"/>
<protein>
    <submittedName>
        <fullName evidence="2">Transposase, Ptta/En/Spm, plant</fullName>
    </submittedName>
</protein>
<feature type="compositionally biased region" description="Low complexity" evidence="1">
    <location>
        <begin position="41"/>
        <end position="53"/>
    </location>
</feature>
<sequence>MAIRRSLRKVTLQAQSTRDQVQPNVDSPLACEKEQPNVENSDIQSTSSSSCESQATNDTSLAALVTDVVTTSNLEIETAVEKRGRGPTILSDVWSLPLEQRINVEFNKTGQAIGKEGRVLASFLGVIARDPDFVPLHYRDWRLVPKEFKKVLLEVVKSKFAVPSVGEKWTMRSLGKKWKDFKCELKSKYCKKNKNEEDILQARPKHIPEDQWTILVSHWFSESGQKRSEANKKSRAKLIMPHTAGSKSIACLMAEKAKDGVEPSRAHIFIVTHKPRNDGRPIDEESAKKVKLMKRKLSKLPATIEQSKERVALEDDVYSQVMEAEKRGQIRGIGLGPTPTFLRDQQKGLESRGISEALRLCPTPPSLWGQQKDLESDRVLEAMKAMEQRHSEEMRMMRESQARLEGQLAMMCSLMAKSISQQVRPFGSNGSSTEQVFLSKLADLCWIAS</sequence>
<proteinExistence type="predicted"/>
<keyword evidence="3" id="KW-1185">Reference proteome</keyword>
<dbReference type="Proteomes" id="UP001370490">
    <property type="component" value="Unassembled WGS sequence"/>
</dbReference>
<organism evidence="2 3">
    <name type="scientific">Dillenia turbinata</name>
    <dbReference type="NCBI Taxonomy" id="194707"/>
    <lineage>
        <taxon>Eukaryota</taxon>
        <taxon>Viridiplantae</taxon>
        <taxon>Streptophyta</taxon>
        <taxon>Embryophyta</taxon>
        <taxon>Tracheophyta</taxon>
        <taxon>Spermatophyta</taxon>
        <taxon>Magnoliopsida</taxon>
        <taxon>eudicotyledons</taxon>
        <taxon>Gunneridae</taxon>
        <taxon>Pentapetalae</taxon>
        <taxon>Dilleniales</taxon>
        <taxon>Dilleniaceae</taxon>
        <taxon>Dillenia</taxon>
    </lineage>
</organism>
<evidence type="ECO:0000313" key="2">
    <source>
        <dbReference type="EMBL" id="KAK6936290.1"/>
    </source>
</evidence>
<gene>
    <name evidence="2" type="ORF">RJ641_033320</name>
</gene>
<comment type="caution">
    <text evidence="2">The sequence shown here is derived from an EMBL/GenBank/DDBJ whole genome shotgun (WGS) entry which is preliminary data.</text>
</comment>
<reference evidence="2 3" key="1">
    <citation type="submission" date="2023-12" db="EMBL/GenBank/DDBJ databases">
        <title>A high-quality genome assembly for Dillenia turbinata (Dilleniales).</title>
        <authorList>
            <person name="Chanderbali A."/>
        </authorList>
    </citation>
    <scope>NUCLEOTIDE SEQUENCE [LARGE SCALE GENOMIC DNA]</scope>
    <source>
        <strain evidence="2">LSX21</strain>
        <tissue evidence="2">Leaf</tissue>
    </source>
</reference>
<dbReference type="InterPro" id="IPR004252">
    <property type="entry name" value="Probable_transposase_24"/>
</dbReference>